<dbReference type="PRINTS" id="PR00385">
    <property type="entry name" value="P450"/>
</dbReference>
<dbReference type="AlphaFoldDB" id="A0A182VXS6"/>
<evidence type="ECO:0000256" key="9">
    <source>
        <dbReference type="ARBA" id="ARBA00022848"/>
    </source>
</evidence>
<proteinExistence type="inferred from homology"/>
<dbReference type="GO" id="GO:0005789">
    <property type="term" value="C:endoplasmic reticulum membrane"/>
    <property type="evidence" value="ECO:0007669"/>
    <property type="project" value="UniProtKB-SubCell"/>
</dbReference>
<evidence type="ECO:0000256" key="3">
    <source>
        <dbReference type="ARBA" id="ARBA00004174"/>
    </source>
</evidence>
<evidence type="ECO:0000256" key="1">
    <source>
        <dbReference type="ARBA" id="ARBA00001971"/>
    </source>
</evidence>
<feature type="transmembrane region" description="Helical" evidence="15">
    <location>
        <begin position="218"/>
        <end position="237"/>
    </location>
</feature>
<feature type="transmembrane region" description="Helical" evidence="15">
    <location>
        <begin position="461"/>
        <end position="482"/>
    </location>
</feature>
<feature type="binding site" description="axial binding residue" evidence="14">
    <location>
        <position position="910"/>
    </location>
    <ligand>
        <name>heme</name>
        <dbReference type="ChEBI" id="CHEBI:30413"/>
    </ligand>
    <ligandPart>
        <name>Fe</name>
        <dbReference type="ChEBI" id="CHEBI:18248"/>
    </ligandPart>
</feature>
<dbReference type="EnsemblMetazoa" id="AMIN002875-RA">
    <property type="protein sequence ID" value="AMIN002875-PA"/>
    <property type="gene ID" value="AMIN002875"/>
</dbReference>
<comment type="cofactor">
    <cofactor evidence="1 14">
        <name>heme</name>
        <dbReference type="ChEBI" id="CHEBI:30413"/>
    </cofactor>
</comment>
<dbReference type="STRING" id="112268.A0A182VXS6"/>
<dbReference type="PANTHER" id="PTHR24292">
    <property type="entry name" value="CYTOCHROME P450"/>
    <property type="match status" value="1"/>
</dbReference>
<keyword evidence="15" id="KW-0812">Transmembrane</keyword>
<dbReference type="GO" id="GO:0016705">
    <property type="term" value="F:oxidoreductase activity, acting on paired donors, with incorporation or reduction of molecular oxygen"/>
    <property type="evidence" value="ECO:0007669"/>
    <property type="project" value="InterPro"/>
</dbReference>
<evidence type="ECO:0000256" key="4">
    <source>
        <dbReference type="ARBA" id="ARBA00004406"/>
    </source>
</evidence>
<keyword evidence="7 14" id="KW-0479">Metal-binding</keyword>
<evidence type="ECO:0000256" key="10">
    <source>
        <dbReference type="ARBA" id="ARBA00023002"/>
    </source>
</evidence>
<evidence type="ECO:0000256" key="8">
    <source>
        <dbReference type="ARBA" id="ARBA00022824"/>
    </source>
</evidence>
<dbReference type="Proteomes" id="UP000075920">
    <property type="component" value="Unassembled WGS sequence"/>
</dbReference>
<evidence type="ECO:0000313" key="16">
    <source>
        <dbReference type="EnsemblMetazoa" id="AMIN002875-PA"/>
    </source>
</evidence>
<dbReference type="PANTHER" id="PTHR24292:SF84">
    <property type="entry name" value="CYTOCHROME P450 28A5-RELATED"/>
    <property type="match status" value="1"/>
</dbReference>
<keyword evidence="15" id="KW-1133">Transmembrane helix</keyword>
<dbReference type="GO" id="GO:0005506">
    <property type="term" value="F:iron ion binding"/>
    <property type="evidence" value="ECO:0007669"/>
    <property type="project" value="InterPro"/>
</dbReference>
<evidence type="ECO:0000313" key="17">
    <source>
        <dbReference type="Proteomes" id="UP000075920"/>
    </source>
</evidence>
<evidence type="ECO:0008006" key="18">
    <source>
        <dbReference type="Google" id="ProtNLM"/>
    </source>
</evidence>
<dbReference type="GO" id="GO:0004497">
    <property type="term" value="F:monooxygenase activity"/>
    <property type="evidence" value="ECO:0007669"/>
    <property type="project" value="UniProtKB-KW"/>
</dbReference>
<dbReference type="CDD" id="cd11056">
    <property type="entry name" value="CYP6-like"/>
    <property type="match status" value="2"/>
</dbReference>
<evidence type="ECO:0000256" key="7">
    <source>
        <dbReference type="ARBA" id="ARBA00022723"/>
    </source>
</evidence>
<evidence type="ECO:0000256" key="13">
    <source>
        <dbReference type="ARBA" id="ARBA00023136"/>
    </source>
</evidence>
<evidence type="ECO:0000256" key="14">
    <source>
        <dbReference type="PIRSR" id="PIRSR602402-1"/>
    </source>
</evidence>
<protein>
    <recommendedName>
        <fullName evidence="18">Cytochrome P450</fullName>
    </recommendedName>
</protein>
<keyword evidence="12" id="KW-0503">Monooxygenase</keyword>
<dbReference type="PRINTS" id="PR00464">
    <property type="entry name" value="EP450II"/>
</dbReference>
<dbReference type="GO" id="GO:0020037">
    <property type="term" value="F:heme binding"/>
    <property type="evidence" value="ECO:0007669"/>
    <property type="project" value="InterPro"/>
</dbReference>
<keyword evidence="17" id="KW-1185">Reference proteome</keyword>
<evidence type="ECO:0000256" key="12">
    <source>
        <dbReference type="ARBA" id="ARBA00023033"/>
    </source>
</evidence>
<keyword evidence="6 14" id="KW-0349">Heme</keyword>
<evidence type="ECO:0000256" key="2">
    <source>
        <dbReference type="ARBA" id="ARBA00003690"/>
    </source>
</evidence>
<evidence type="ECO:0000256" key="11">
    <source>
        <dbReference type="ARBA" id="ARBA00023004"/>
    </source>
</evidence>
<dbReference type="InterPro" id="IPR001128">
    <property type="entry name" value="Cyt_P450"/>
</dbReference>
<accession>A0A182VXS6</accession>
<keyword evidence="9" id="KW-0492">Microsome</keyword>
<comment type="function">
    <text evidence="2">May be involved in the metabolism of insect hormones and in the breakdown of synthetic insecticides.</text>
</comment>
<keyword evidence="10" id="KW-0560">Oxidoreductase</keyword>
<comment type="similarity">
    <text evidence="5">Belongs to the cytochrome P450 family.</text>
</comment>
<dbReference type="Gene3D" id="1.10.630.10">
    <property type="entry name" value="Cytochrome P450"/>
    <property type="match status" value="2"/>
</dbReference>
<dbReference type="InterPro" id="IPR002402">
    <property type="entry name" value="Cyt_P450_E_grp-II"/>
</dbReference>
<dbReference type="FunFam" id="1.10.630.10:FF:000042">
    <property type="entry name" value="Cytochrome P450"/>
    <property type="match status" value="2"/>
</dbReference>
<keyword evidence="8" id="KW-0256">Endoplasmic reticulum</keyword>
<evidence type="ECO:0000256" key="6">
    <source>
        <dbReference type="ARBA" id="ARBA00022617"/>
    </source>
</evidence>
<evidence type="ECO:0000256" key="15">
    <source>
        <dbReference type="SAM" id="Phobius"/>
    </source>
</evidence>
<name>A0A182VXS6_9DIPT</name>
<keyword evidence="11 14" id="KW-0408">Iron</keyword>
<organism evidence="16 17">
    <name type="scientific">Anopheles minimus</name>
    <dbReference type="NCBI Taxonomy" id="112268"/>
    <lineage>
        <taxon>Eukaryota</taxon>
        <taxon>Metazoa</taxon>
        <taxon>Ecdysozoa</taxon>
        <taxon>Arthropoda</taxon>
        <taxon>Hexapoda</taxon>
        <taxon>Insecta</taxon>
        <taxon>Pterygota</taxon>
        <taxon>Neoptera</taxon>
        <taxon>Endopterygota</taxon>
        <taxon>Diptera</taxon>
        <taxon>Nematocera</taxon>
        <taxon>Culicoidea</taxon>
        <taxon>Culicidae</taxon>
        <taxon>Anophelinae</taxon>
        <taxon>Anopheles</taxon>
    </lineage>
</organism>
<dbReference type="InterPro" id="IPR036396">
    <property type="entry name" value="Cyt_P450_sf"/>
</dbReference>
<dbReference type="SUPFAM" id="SSF48264">
    <property type="entry name" value="Cytochrome P450"/>
    <property type="match status" value="2"/>
</dbReference>
<evidence type="ECO:0000256" key="5">
    <source>
        <dbReference type="ARBA" id="ARBA00010617"/>
    </source>
</evidence>
<dbReference type="Pfam" id="PF00067">
    <property type="entry name" value="p450"/>
    <property type="match status" value="2"/>
</dbReference>
<dbReference type="PROSITE" id="PS00086">
    <property type="entry name" value="CYTOCHROME_P450"/>
    <property type="match status" value="2"/>
</dbReference>
<dbReference type="VEuPathDB" id="VectorBase:AMIN002875"/>
<reference evidence="16" key="2">
    <citation type="submission" date="2020-05" db="UniProtKB">
        <authorList>
            <consortium name="EnsemblMetazoa"/>
        </authorList>
    </citation>
    <scope>IDENTIFICATION</scope>
    <source>
        <strain evidence="16">MINIMUS1</strain>
    </source>
</reference>
<keyword evidence="13 15" id="KW-0472">Membrane</keyword>
<reference evidence="17" key="1">
    <citation type="submission" date="2013-03" db="EMBL/GenBank/DDBJ databases">
        <title>The Genome Sequence of Anopheles minimus MINIMUS1.</title>
        <authorList>
            <consortium name="The Broad Institute Genomics Platform"/>
            <person name="Neafsey D.E."/>
            <person name="Walton C."/>
            <person name="Walker B."/>
            <person name="Young S.K."/>
            <person name="Zeng Q."/>
            <person name="Gargeya S."/>
            <person name="Fitzgerald M."/>
            <person name="Haas B."/>
            <person name="Abouelleil A."/>
            <person name="Allen A.W."/>
            <person name="Alvarado L."/>
            <person name="Arachchi H.M."/>
            <person name="Berlin A.M."/>
            <person name="Chapman S.B."/>
            <person name="Gainer-Dewar J."/>
            <person name="Goldberg J."/>
            <person name="Griggs A."/>
            <person name="Gujja S."/>
            <person name="Hansen M."/>
            <person name="Howarth C."/>
            <person name="Imamovic A."/>
            <person name="Ireland A."/>
            <person name="Larimer J."/>
            <person name="McCowan C."/>
            <person name="Murphy C."/>
            <person name="Pearson M."/>
            <person name="Poon T.W."/>
            <person name="Priest M."/>
            <person name="Roberts A."/>
            <person name="Saif S."/>
            <person name="Shea T."/>
            <person name="Sisk P."/>
            <person name="Sykes S."/>
            <person name="Wortman J."/>
            <person name="Nusbaum C."/>
            <person name="Birren B."/>
        </authorList>
    </citation>
    <scope>NUCLEOTIDE SEQUENCE [LARGE SCALE GENOMIC DNA]</scope>
    <source>
        <strain evidence="17">MINIMUS1</strain>
    </source>
</reference>
<comment type="subcellular location">
    <subcellularLocation>
        <location evidence="4">Endoplasmic reticulum membrane</location>
        <topology evidence="4">Peripheral membrane protein</topology>
    </subcellularLocation>
    <subcellularLocation>
        <location evidence="3">Microsome membrane</location>
        <topology evidence="3">Peripheral membrane protein</topology>
    </subcellularLocation>
</comment>
<dbReference type="InterPro" id="IPR017972">
    <property type="entry name" value="Cyt_P450_CS"/>
</dbReference>
<sequence length="966" mass="111019">MLLTITLLVTALTFVYVYLAWYSNYWTKRNVPGPTPRLLLGNFPSFILRNRSFVEDFQDIYDKYRSKANMVGVFNNRQPAVLVLKPHLIKDVLMKNFKNFQDNEFADSVSKESDPIFGRNPFMLKGEEWKEKRAEVTPAFTTSRMKALFPFVEDVSNRMKQYIGQQNTKGGPIETRELCAKYTTDVVSSCIFAADAQSFTKEKAEIREMGRKLLEPNFQILLMFILIGVAPVLKKIIKISFVSKEIEQFFTKLMENAVAYREQNNVKRVDYLDHLISLRSKKQLSTLDMAAHGVTFFIDGFETSSLAMAFTLYELAKNPDCQTTLREELMAARNDDGTIDYDVLLELPYLDQVLHEALRIWPPAAFLSKVCTIPTEIEVTEGKTVLIERGIPVMLPVWAVHRDGEYFEEPERFNPDRFAPTNGGTKLYRDKGCFLPFGDGPRQCLGMRFALMQVKRGLFEFEMLLILLGISVAFVALVYLFLTWEFGYWEKYDIKGPKPGILFGNIPNLLTRKQHIVYNYDAIYNDYKNEPVVGYYSVRTPQLMVRDPELIKEVLSKSFHNFAANDFSDTVDEKSDPLLARNPFSLSGEKWKNRRAEITPGFTNNRIKAMAQLMDEVCDNMTKYVKNQANPNSGVATLDAKELMAKYTTDVVASCIFAIDAQSFEKENPEIRLMGKRIMNFNFVVQLALLVTTFCPSVKNFYRFTFIPKDTEQFFIRIMQDAIRYRKENKINRTDFLDHLLQLQERKQITDVDIAGHGVSFFADGFETSSIVLMYVLYDLAKHSAIQQELRDEIHKAKEAGGGTMSYEQLVEMPLLEQIICETMRIHPLIAVMSKRCTADTTLVGPKDRKIVIKQGTTVVLPYYSISFDPDHYTDPHKYDPSRFSAENGGSKLYRDRGVYFPFGDGPRMCLGMRFAMTQVKRAVVEIVEKFTMSVNSKTIEPFEMAPEQFMLMPKGSIWLDFKPIA</sequence>
<dbReference type="InterPro" id="IPR050476">
    <property type="entry name" value="Insect_CytP450_Detox"/>
</dbReference>